<dbReference type="EMBL" id="JAACBX020000002">
    <property type="protein sequence ID" value="MBM0244801.1"/>
    <property type="molecule type" value="Genomic_DNA"/>
</dbReference>
<feature type="binding site" evidence="1">
    <location>
        <position position="191"/>
    </location>
    <ligand>
        <name>Zn(2+)</name>
        <dbReference type="ChEBI" id="CHEBI:29105"/>
    </ligand>
</feature>
<keyword evidence="5" id="KW-1185">Reference proteome</keyword>
<dbReference type="Proteomes" id="UP001518680">
    <property type="component" value="Unassembled WGS sequence"/>
</dbReference>
<proteinExistence type="predicted"/>
<dbReference type="RefSeq" id="WP_121911593.1">
    <property type="nucleotide sequence ID" value="NZ_CP068292.1"/>
</dbReference>
<dbReference type="SUPFAM" id="SSF48150">
    <property type="entry name" value="DNA-glycosylase"/>
    <property type="match status" value="1"/>
</dbReference>
<comment type="caution">
    <text evidence="3">The sequence shown here is derived from an EMBL/GenBank/DDBJ whole genome shotgun (WGS) entry which is preliminary data.</text>
</comment>
<protein>
    <submittedName>
        <fullName evidence="3">DNA-3-methyladenine glycosylase I</fullName>
    </submittedName>
</protein>
<evidence type="ECO:0000313" key="3">
    <source>
        <dbReference type="EMBL" id="RMB57921.1"/>
    </source>
</evidence>
<dbReference type="GeneID" id="92746585"/>
<sequence length="220" mass="24672">MDNKNPTTDRTPLAYDKHGVARTPWAVSSSLLKDYYDTEWGLPITDEAGLFERLSLEAFQAGLSWAVVLKKRPAFREAFCHFDPEKIADFGEPEVERLLADTTIIRNETKIRATVNNAKATIELRKSGGLANFIWSFQPAENIYPEVMEDIPKKSPESQAMSRELKKAGFKFVGPVTCFALMEAIGMVDTHLLGSHRRASSGVWPEETKKLQAARVQQAN</sequence>
<accession>A0A3M0GQB8</accession>
<evidence type="ECO:0000313" key="2">
    <source>
        <dbReference type="EMBL" id="MBM0244801.1"/>
    </source>
</evidence>
<evidence type="ECO:0000256" key="1">
    <source>
        <dbReference type="PIRSR" id="PIRSR605019-1"/>
    </source>
</evidence>
<evidence type="ECO:0000313" key="4">
    <source>
        <dbReference type="Proteomes" id="UP000270649"/>
    </source>
</evidence>
<reference evidence="2 5" key="2">
    <citation type="submission" date="2021-01" db="EMBL/GenBank/DDBJ databases">
        <title>Complete genome sequences of Corynebacterium macginleyi strains isolated from infectious keratitis.</title>
        <authorList>
            <person name="Sagerfors S."/>
            <person name="Poehlein A."/>
            <person name="Soderquist B."/>
            <person name="Bruggemann H."/>
        </authorList>
    </citation>
    <scope>NUCLEOTIDE SEQUENCE [LARGE SCALE GENOMIC DNA]</scope>
    <source>
        <strain evidence="2 5">12T220</strain>
    </source>
</reference>
<reference evidence="3 4" key="1">
    <citation type="submission" date="2018-10" db="EMBL/GenBank/DDBJ databases">
        <title>Corynebacterium macginleyi genome sequencing and assembly of the type strain and two clinical samples.</title>
        <authorList>
            <person name="Bernier A.-M."/>
            <person name="Bernard K."/>
        </authorList>
    </citation>
    <scope>NUCLEOTIDE SEQUENCE [LARGE SCALE GENOMIC DNA]</scope>
    <source>
        <strain evidence="3 4">NML 120205</strain>
    </source>
</reference>
<dbReference type="GO" id="GO:0006284">
    <property type="term" value="P:base-excision repair"/>
    <property type="evidence" value="ECO:0007669"/>
    <property type="project" value="InterPro"/>
</dbReference>
<dbReference type="PANTHER" id="PTHR30037:SF4">
    <property type="entry name" value="DNA-3-METHYLADENINE GLYCOSYLASE I"/>
    <property type="match status" value="1"/>
</dbReference>
<keyword evidence="1" id="KW-0479">Metal-binding</keyword>
<evidence type="ECO:0000313" key="5">
    <source>
        <dbReference type="Proteomes" id="UP001518680"/>
    </source>
</evidence>
<dbReference type="Pfam" id="PF03352">
    <property type="entry name" value="Adenine_glyco"/>
    <property type="match status" value="1"/>
</dbReference>
<dbReference type="InterPro" id="IPR005019">
    <property type="entry name" value="Adenine_glyco"/>
</dbReference>
<organism evidence="3 4">
    <name type="scientific">Corynebacterium macginleyi</name>
    <dbReference type="NCBI Taxonomy" id="38290"/>
    <lineage>
        <taxon>Bacteria</taxon>
        <taxon>Bacillati</taxon>
        <taxon>Actinomycetota</taxon>
        <taxon>Actinomycetes</taxon>
        <taxon>Mycobacteriales</taxon>
        <taxon>Corynebacteriaceae</taxon>
        <taxon>Corynebacterium</taxon>
    </lineage>
</organism>
<dbReference type="InterPro" id="IPR011257">
    <property type="entry name" value="DNA_glycosylase"/>
</dbReference>
<dbReference type="Proteomes" id="UP000270649">
    <property type="component" value="Unassembled WGS sequence"/>
</dbReference>
<gene>
    <name evidence="3" type="ORF">D9543_08970</name>
    <name evidence="2" type="ORF">GWO63_011295</name>
</gene>
<dbReference type="GO" id="GO:0008725">
    <property type="term" value="F:DNA-3-methyladenine glycosylase activity"/>
    <property type="evidence" value="ECO:0007669"/>
    <property type="project" value="InterPro"/>
</dbReference>
<dbReference type="PANTHER" id="PTHR30037">
    <property type="entry name" value="DNA-3-METHYLADENINE GLYCOSYLASE 1"/>
    <property type="match status" value="1"/>
</dbReference>
<dbReference type="GO" id="GO:0046872">
    <property type="term" value="F:metal ion binding"/>
    <property type="evidence" value="ECO:0007669"/>
    <property type="project" value="UniProtKB-KW"/>
</dbReference>
<dbReference type="AlphaFoldDB" id="A0A3M0GQB8"/>
<dbReference type="EMBL" id="REGC01000012">
    <property type="protein sequence ID" value="RMB57921.1"/>
    <property type="molecule type" value="Genomic_DNA"/>
</dbReference>
<dbReference type="OrthoDB" id="9807664at2"/>
<keyword evidence="1" id="KW-0862">Zinc</keyword>
<name>A0A3M0GQB8_9CORY</name>
<dbReference type="InterPro" id="IPR052891">
    <property type="entry name" value="DNA-3mA_glycosylase"/>
</dbReference>
<dbReference type="Gene3D" id="1.10.340.30">
    <property type="entry name" value="Hypothetical protein, domain 2"/>
    <property type="match status" value="1"/>
</dbReference>